<dbReference type="InterPro" id="IPR003594">
    <property type="entry name" value="HATPase_dom"/>
</dbReference>
<reference evidence="3 4" key="1">
    <citation type="submission" date="2013-08" db="EMBL/GenBank/DDBJ databases">
        <title>Genome sequencing of Cellulomonas carbonis T26.</title>
        <authorList>
            <person name="Chen F."/>
            <person name="Li Y."/>
            <person name="Wang G."/>
        </authorList>
    </citation>
    <scope>NUCLEOTIDE SEQUENCE [LARGE SCALE GENOMIC DNA]</scope>
    <source>
        <strain evidence="3 4">T26</strain>
    </source>
</reference>
<name>A0A0A0BQT0_9CELL</name>
<dbReference type="InterPro" id="IPR050267">
    <property type="entry name" value="Anti-sigma-factor_SerPK"/>
</dbReference>
<comment type="caution">
    <text evidence="3">The sequence shown here is derived from an EMBL/GenBank/DDBJ whole genome shotgun (WGS) entry which is preliminary data.</text>
</comment>
<evidence type="ECO:0000313" key="3">
    <source>
        <dbReference type="EMBL" id="KGM10321.1"/>
    </source>
</evidence>
<dbReference type="CDD" id="cd16936">
    <property type="entry name" value="HATPase_RsbW-like"/>
    <property type="match status" value="1"/>
</dbReference>
<evidence type="ECO:0000313" key="4">
    <source>
        <dbReference type="Proteomes" id="UP000029839"/>
    </source>
</evidence>
<gene>
    <name evidence="3" type="ORF">N868_09315</name>
</gene>
<keyword evidence="1" id="KW-0723">Serine/threonine-protein kinase</keyword>
<dbReference type="EMBL" id="AXCY01000054">
    <property type="protein sequence ID" value="KGM10321.1"/>
    <property type="molecule type" value="Genomic_DNA"/>
</dbReference>
<keyword evidence="3" id="KW-0418">Kinase</keyword>
<dbReference type="OrthoDB" id="4251531at2"/>
<dbReference type="Proteomes" id="UP000029839">
    <property type="component" value="Unassembled WGS sequence"/>
</dbReference>
<dbReference type="GO" id="GO:0004674">
    <property type="term" value="F:protein serine/threonine kinase activity"/>
    <property type="evidence" value="ECO:0007669"/>
    <property type="project" value="UniProtKB-KW"/>
</dbReference>
<accession>A0A0A0BQT0</accession>
<organism evidence="3 4">
    <name type="scientific">Cellulomonas carbonis T26</name>
    <dbReference type="NCBI Taxonomy" id="947969"/>
    <lineage>
        <taxon>Bacteria</taxon>
        <taxon>Bacillati</taxon>
        <taxon>Actinomycetota</taxon>
        <taxon>Actinomycetes</taxon>
        <taxon>Micrococcales</taxon>
        <taxon>Cellulomonadaceae</taxon>
        <taxon>Cellulomonas</taxon>
    </lineage>
</organism>
<sequence length="158" mass="16987">MGIDAPEVHVLLQDLDGGGARWWLERSGPEPSRTVMTLRTPPRRGAVWVARHWTTDRAGESGVAPLLLPDIALLTSELVGNAVVHGSGGEVEVRFSVDAEHATVEVSDANLDPPEVRRTGPATPGGQGMRLVELLATSWGHHRLPQGRGKTVWFAIAL</sequence>
<keyword evidence="4" id="KW-1185">Reference proteome</keyword>
<dbReference type="Gene3D" id="3.30.565.10">
    <property type="entry name" value="Histidine kinase-like ATPase, C-terminal domain"/>
    <property type="match status" value="1"/>
</dbReference>
<proteinExistence type="predicted"/>
<protein>
    <submittedName>
        <fullName evidence="3">Histidine kinase</fullName>
    </submittedName>
</protein>
<evidence type="ECO:0000256" key="1">
    <source>
        <dbReference type="ARBA" id="ARBA00022527"/>
    </source>
</evidence>
<evidence type="ECO:0000259" key="2">
    <source>
        <dbReference type="Pfam" id="PF13581"/>
    </source>
</evidence>
<dbReference type="SUPFAM" id="SSF55874">
    <property type="entry name" value="ATPase domain of HSP90 chaperone/DNA topoisomerase II/histidine kinase"/>
    <property type="match status" value="1"/>
</dbReference>
<dbReference type="PANTHER" id="PTHR35526:SF3">
    <property type="entry name" value="ANTI-SIGMA-F FACTOR RSBW"/>
    <property type="match status" value="1"/>
</dbReference>
<dbReference type="AlphaFoldDB" id="A0A0A0BQT0"/>
<dbReference type="InterPro" id="IPR036890">
    <property type="entry name" value="HATPase_C_sf"/>
</dbReference>
<feature type="domain" description="Histidine kinase/HSP90-like ATPase" evidence="2">
    <location>
        <begin position="46"/>
        <end position="154"/>
    </location>
</feature>
<dbReference type="RefSeq" id="WP_052426266.1">
    <property type="nucleotide sequence ID" value="NZ_AXCY01000054.1"/>
</dbReference>
<keyword evidence="3" id="KW-0808">Transferase</keyword>
<dbReference type="PANTHER" id="PTHR35526">
    <property type="entry name" value="ANTI-SIGMA-F FACTOR RSBW-RELATED"/>
    <property type="match status" value="1"/>
</dbReference>
<reference evidence="3 4" key="2">
    <citation type="journal article" date="2015" name="Stand. Genomic Sci.">
        <title>Draft genome sequence of Cellulomonas carbonis T26(T) and comparative analysis of six Cellulomonas genomes.</title>
        <authorList>
            <person name="Zhuang W."/>
            <person name="Zhang S."/>
            <person name="Xia X."/>
            <person name="Wang G."/>
        </authorList>
    </citation>
    <scope>NUCLEOTIDE SEQUENCE [LARGE SCALE GENOMIC DNA]</scope>
    <source>
        <strain evidence="3 4">T26</strain>
    </source>
</reference>
<dbReference type="Pfam" id="PF13581">
    <property type="entry name" value="HATPase_c_2"/>
    <property type="match status" value="1"/>
</dbReference>